<dbReference type="GO" id="GO:0019569">
    <property type="term" value="P:L-arabinose catabolic process to D-xylulose 5-phosphate"/>
    <property type="evidence" value="ECO:0007669"/>
    <property type="project" value="TreeGrafter"/>
</dbReference>
<proteinExistence type="predicted"/>
<protein>
    <submittedName>
        <fullName evidence="8">L-arabinose isomerase</fullName>
        <ecNumber evidence="8">5.3.1.4</ecNumber>
    </submittedName>
</protein>
<evidence type="ECO:0000259" key="7">
    <source>
        <dbReference type="Pfam" id="PF24856"/>
    </source>
</evidence>
<dbReference type="GO" id="GO:0046872">
    <property type="term" value="F:metal ion binding"/>
    <property type="evidence" value="ECO:0007669"/>
    <property type="project" value="UniProtKB-KW"/>
</dbReference>
<dbReference type="SUPFAM" id="SSF50443">
    <property type="entry name" value="FucI/AraA C-terminal domain-like"/>
    <property type="match status" value="1"/>
</dbReference>
<feature type="domain" description="L-arabinose isomerase C-terminal" evidence="6">
    <location>
        <begin position="320"/>
        <end position="459"/>
    </location>
</feature>
<keyword evidence="3" id="KW-0464">Manganese</keyword>
<dbReference type="RefSeq" id="WP_071136633.1">
    <property type="nucleotide sequence ID" value="NZ_LT608328.1"/>
</dbReference>
<keyword evidence="4 8" id="KW-0413">Isomerase</keyword>
<evidence type="ECO:0000256" key="5">
    <source>
        <dbReference type="ARBA" id="ARBA00023277"/>
    </source>
</evidence>
<dbReference type="Proteomes" id="UP000178485">
    <property type="component" value="Chromosome i"/>
</dbReference>
<keyword evidence="1" id="KW-0479">Metal-binding</keyword>
<dbReference type="Gene3D" id="3.40.50.10940">
    <property type="match status" value="1"/>
</dbReference>
<dbReference type="InterPro" id="IPR003762">
    <property type="entry name" value="Lara_isomerase"/>
</dbReference>
<dbReference type="STRING" id="1642646.ING2E5A_1258"/>
<evidence type="ECO:0000313" key="8">
    <source>
        <dbReference type="EMBL" id="SCM57266.1"/>
    </source>
</evidence>
<dbReference type="InterPro" id="IPR024664">
    <property type="entry name" value="Ara_Isoase_C"/>
</dbReference>
<dbReference type="InterPro" id="IPR055390">
    <property type="entry name" value="AraA_central"/>
</dbReference>
<dbReference type="EMBL" id="LT608328">
    <property type="protein sequence ID" value="SCM57266.1"/>
    <property type="molecule type" value="Genomic_DNA"/>
</dbReference>
<keyword evidence="5" id="KW-0119">Carbohydrate metabolism</keyword>
<gene>
    <name evidence="8" type="ORF">ING2E5A_1258</name>
</gene>
<sequence length="466" mass="52632">MYSQDKMKLKVGLLPLYLNMYDEIIPEVKIELNLFLKRVTDLLTQRGIDVVSVDICGVSREFETAINQFENENVDSIVTLHLAYSPSLECIDSLCKTELPIVVMDTTRDKKFDSISLLMYNHGIHGVQDMCNLLLQRGKTFFLEAGHIDSSDVVIRIIQHVKGARIAKEFKSSRVGQIGESFEGMGDFVVEPKRLASDYGIQIIKTSPLQLESYYSTVNKHDIFEEMQNNIKEYDLTQVCDESHYLSTQIGQVLKRWISNYGLTGFTINFKAVRKNSGLPMMPFFEICKLMKNGKIGYAGEGDILTAALTGALSRVLNECSFAEMFCPDWENDTIFLSHMGEINFEIIEDKAKLIEMEWLFTDADRYLSPSACFKSGEATLVCLAPKSGGNFSLITAPVVMLDDYYGESFGDGIRGWMKPSIPVPEFLKKYSEAGGIHHMAIVYGTHLMTLKTFGEIMNWDVIEII</sequence>
<dbReference type="InterPro" id="IPR004216">
    <property type="entry name" value="Fuc/Ara_isomerase_C"/>
</dbReference>
<evidence type="ECO:0000313" key="9">
    <source>
        <dbReference type="Proteomes" id="UP000178485"/>
    </source>
</evidence>
<evidence type="ECO:0000256" key="3">
    <source>
        <dbReference type="ARBA" id="ARBA00023211"/>
    </source>
</evidence>
<dbReference type="Pfam" id="PF24856">
    <property type="entry name" value="AraA_central"/>
    <property type="match status" value="1"/>
</dbReference>
<reference evidence="8 9" key="1">
    <citation type="submission" date="2016-08" db="EMBL/GenBank/DDBJ databases">
        <authorList>
            <person name="Seilhamer J.J."/>
        </authorList>
    </citation>
    <scope>NUCLEOTIDE SEQUENCE [LARGE SCALE GENOMIC DNA]</scope>
    <source>
        <strain evidence="8">ING2-E5A</strain>
    </source>
</reference>
<dbReference type="EC" id="5.3.1.4" evidence="8"/>
<dbReference type="Pfam" id="PF11762">
    <property type="entry name" value="Arabinose_Iso_C"/>
    <property type="match status" value="1"/>
</dbReference>
<evidence type="ECO:0000259" key="6">
    <source>
        <dbReference type="Pfam" id="PF11762"/>
    </source>
</evidence>
<dbReference type="InterPro" id="IPR038583">
    <property type="entry name" value="AraA_N_sf"/>
</dbReference>
<dbReference type="GO" id="GO:0005829">
    <property type="term" value="C:cytosol"/>
    <property type="evidence" value="ECO:0007669"/>
    <property type="project" value="TreeGrafter"/>
</dbReference>
<accession>A0A1G4G6B3</accession>
<organism evidence="8 9">
    <name type="scientific">Petrimonas mucosa</name>
    <dbReference type="NCBI Taxonomy" id="1642646"/>
    <lineage>
        <taxon>Bacteria</taxon>
        <taxon>Pseudomonadati</taxon>
        <taxon>Bacteroidota</taxon>
        <taxon>Bacteroidia</taxon>
        <taxon>Bacteroidales</taxon>
        <taxon>Dysgonomonadaceae</taxon>
        <taxon>Petrimonas</taxon>
    </lineage>
</organism>
<keyword evidence="2" id="KW-0054">Arabinose catabolism</keyword>
<name>A0A1G4G6B3_9BACT</name>
<dbReference type="AlphaFoldDB" id="A0A1G4G6B3"/>
<dbReference type="SUPFAM" id="SSF53743">
    <property type="entry name" value="FucI/AraA N-terminal and middle domains"/>
    <property type="match status" value="1"/>
</dbReference>
<evidence type="ECO:0000256" key="4">
    <source>
        <dbReference type="ARBA" id="ARBA00023235"/>
    </source>
</evidence>
<dbReference type="PANTHER" id="PTHR38464">
    <property type="entry name" value="L-ARABINOSE ISOMERASE"/>
    <property type="match status" value="1"/>
</dbReference>
<dbReference type="KEGG" id="pmuc:ING2E5A_1258"/>
<feature type="domain" description="L-arabinose isomerase central" evidence="7">
    <location>
        <begin position="199"/>
        <end position="313"/>
    </location>
</feature>
<keyword evidence="9" id="KW-1185">Reference proteome</keyword>
<evidence type="ECO:0000256" key="2">
    <source>
        <dbReference type="ARBA" id="ARBA00022935"/>
    </source>
</evidence>
<dbReference type="InterPro" id="IPR009015">
    <property type="entry name" value="Fucose_isomerase_N/cen_sf"/>
</dbReference>
<dbReference type="PANTHER" id="PTHR38464:SF1">
    <property type="entry name" value="L-ARABINOSE ISOMERASE"/>
    <property type="match status" value="1"/>
</dbReference>
<evidence type="ECO:0000256" key="1">
    <source>
        <dbReference type="ARBA" id="ARBA00022723"/>
    </source>
</evidence>
<dbReference type="GO" id="GO:0008733">
    <property type="term" value="F:L-arabinose isomerase activity"/>
    <property type="evidence" value="ECO:0007669"/>
    <property type="project" value="UniProtKB-EC"/>
</dbReference>